<comment type="function">
    <text evidence="1">Transfers mannosyl residues to the hydroxyl group of serine or threonine residues.</text>
</comment>
<dbReference type="Gene3D" id="1.25.40.10">
    <property type="entry name" value="Tetratricopeptide repeat domain"/>
    <property type="match status" value="2"/>
</dbReference>
<evidence type="ECO:0000256" key="12">
    <source>
        <dbReference type="ARBA" id="ARBA00022989"/>
    </source>
</evidence>
<feature type="transmembrane region" description="Helical" evidence="17">
    <location>
        <begin position="286"/>
        <end position="307"/>
    </location>
</feature>
<organism evidence="19">
    <name type="scientific">Medioppia subpectinata</name>
    <dbReference type="NCBI Taxonomy" id="1979941"/>
    <lineage>
        <taxon>Eukaryota</taxon>
        <taxon>Metazoa</taxon>
        <taxon>Ecdysozoa</taxon>
        <taxon>Arthropoda</taxon>
        <taxon>Chelicerata</taxon>
        <taxon>Arachnida</taxon>
        <taxon>Acari</taxon>
        <taxon>Acariformes</taxon>
        <taxon>Sarcoptiformes</taxon>
        <taxon>Oribatida</taxon>
        <taxon>Brachypylina</taxon>
        <taxon>Oppioidea</taxon>
        <taxon>Oppiidae</taxon>
        <taxon>Medioppia</taxon>
    </lineage>
</organism>
<feature type="transmembrane region" description="Helical" evidence="17">
    <location>
        <begin position="397"/>
        <end position="420"/>
    </location>
</feature>
<dbReference type="Proteomes" id="UP000759131">
    <property type="component" value="Unassembled WGS sequence"/>
</dbReference>
<evidence type="ECO:0000256" key="11">
    <source>
        <dbReference type="ARBA" id="ARBA00022824"/>
    </source>
</evidence>
<feature type="transmembrane region" description="Helical" evidence="17">
    <location>
        <begin position="137"/>
        <end position="155"/>
    </location>
</feature>
<dbReference type="Pfam" id="PF08409">
    <property type="entry name" value="TMTC_DUF1736"/>
    <property type="match status" value="1"/>
</dbReference>
<keyword evidence="12 17" id="KW-1133">Transmembrane helix</keyword>
<protein>
    <recommendedName>
        <fullName evidence="6">dolichyl-phosphate-mannose--protein mannosyltransferase</fullName>
        <ecNumber evidence="6">2.4.1.109</ecNumber>
    </recommendedName>
</protein>
<evidence type="ECO:0000256" key="15">
    <source>
        <dbReference type="ARBA" id="ARBA00045102"/>
    </source>
</evidence>
<evidence type="ECO:0000256" key="16">
    <source>
        <dbReference type="PROSITE-ProRule" id="PRU00339"/>
    </source>
</evidence>
<evidence type="ECO:0000256" key="6">
    <source>
        <dbReference type="ARBA" id="ARBA00012839"/>
    </source>
</evidence>
<evidence type="ECO:0000256" key="7">
    <source>
        <dbReference type="ARBA" id="ARBA00022679"/>
    </source>
</evidence>
<feature type="repeat" description="TPR" evidence="16">
    <location>
        <begin position="668"/>
        <end position="701"/>
    </location>
</feature>
<evidence type="ECO:0000256" key="13">
    <source>
        <dbReference type="ARBA" id="ARBA00023136"/>
    </source>
</evidence>
<evidence type="ECO:0000259" key="18">
    <source>
        <dbReference type="Pfam" id="PF08409"/>
    </source>
</evidence>
<dbReference type="InterPro" id="IPR013105">
    <property type="entry name" value="TPR_2"/>
</dbReference>
<dbReference type="EC" id="2.4.1.109" evidence="6"/>
<dbReference type="InterPro" id="IPR011990">
    <property type="entry name" value="TPR-like_helical_dom_sf"/>
</dbReference>
<dbReference type="PANTHER" id="PTHR44395:SF1">
    <property type="entry name" value="PROTEIN O-MANNOSYL-TRANSFERASE TMTC3"/>
    <property type="match status" value="1"/>
</dbReference>
<evidence type="ECO:0000256" key="3">
    <source>
        <dbReference type="ARBA" id="ARBA00004240"/>
    </source>
</evidence>
<keyword evidence="11" id="KW-0256">Endoplasmic reticulum</keyword>
<dbReference type="PROSITE" id="PS50293">
    <property type="entry name" value="TPR_REGION"/>
    <property type="match status" value="1"/>
</dbReference>
<keyword evidence="13 17" id="KW-0472">Membrane</keyword>
<dbReference type="GO" id="GO:0005783">
    <property type="term" value="C:endoplasmic reticulum"/>
    <property type="evidence" value="ECO:0007669"/>
    <property type="project" value="UniProtKB-SubCell"/>
</dbReference>
<evidence type="ECO:0000313" key="20">
    <source>
        <dbReference type="Proteomes" id="UP000759131"/>
    </source>
</evidence>
<gene>
    <name evidence="19" type="ORF">OSB1V03_LOCUS4971</name>
</gene>
<accession>A0A7R9PXL9</accession>
<dbReference type="AlphaFoldDB" id="A0A7R9PXL9"/>
<keyword evidence="7" id="KW-0808">Transferase</keyword>
<comment type="pathway">
    <text evidence="4">Protein modification; protein glycosylation.</text>
</comment>
<comment type="catalytic activity">
    <reaction evidence="14">
        <text>a di-trans,poly-cis-dolichyl beta-D-mannosyl phosphate + L-threonyl-[protein] = 3-O-(alpha-D-mannosyl)-L-threonyl-[protein] + a di-trans,poly-cis-dolichyl phosphate + H(+)</text>
        <dbReference type="Rhea" id="RHEA:53396"/>
        <dbReference type="Rhea" id="RHEA-COMP:11060"/>
        <dbReference type="Rhea" id="RHEA-COMP:13547"/>
        <dbReference type="Rhea" id="RHEA-COMP:19498"/>
        <dbReference type="Rhea" id="RHEA-COMP:19501"/>
        <dbReference type="ChEBI" id="CHEBI:15378"/>
        <dbReference type="ChEBI" id="CHEBI:30013"/>
        <dbReference type="ChEBI" id="CHEBI:57683"/>
        <dbReference type="ChEBI" id="CHEBI:58211"/>
        <dbReference type="ChEBI" id="CHEBI:137323"/>
        <dbReference type="EC" id="2.4.1.109"/>
    </reaction>
</comment>
<comment type="similarity">
    <text evidence="5">Belongs to the TMTC family.</text>
</comment>
<evidence type="ECO:0000256" key="1">
    <source>
        <dbReference type="ARBA" id="ARBA00003582"/>
    </source>
</evidence>
<evidence type="ECO:0000256" key="2">
    <source>
        <dbReference type="ARBA" id="ARBA00004141"/>
    </source>
</evidence>
<dbReference type="OrthoDB" id="66906at2759"/>
<keyword evidence="8 17" id="KW-0812">Transmembrane</keyword>
<evidence type="ECO:0000256" key="4">
    <source>
        <dbReference type="ARBA" id="ARBA00004922"/>
    </source>
</evidence>
<keyword evidence="20" id="KW-1185">Reference proteome</keyword>
<dbReference type="EMBL" id="OC856960">
    <property type="protein sequence ID" value="CAD7624527.1"/>
    <property type="molecule type" value="Genomic_DNA"/>
</dbReference>
<dbReference type="Pfam" id="PF07719">
    <property type="entry name" value="TPR_2"/>
    <property type="match status" value="1"/>
</dbReference>
<dbReference type="InterPro" id="IPR013618">
    <property type="entry name" value="TMTC_DUF1736"/>
</dbReference>
<evidence type="ECO:0000256" key="9">
    <source>
        <dbReference type="ARBA" id="ARBA00022737"/>
    </source>
</evidence>
<dbReference type="InterPro" id="IPR019734">
    <property type="entry name" value="TPR_rpt"/>
</dbReference>
<feature type="transmembrane region" description="Helical" evidence="17">
    <location>
        <begin position="371"/>
        <end position="390"/>
    </location>
</feature>
<evidence type="ECO:0000256" key="10">
    <source>
        <dbReference type="ARBA" id="ARBA00022803"/>
    </source>
</evidence>
<dbReference type="SUPFAM" id="SSF48452">
    <property type="entry name" value="TPR-like"/>
    <property type="match status" value="2"/>
</dbReference>
<dbReference type="PANTHER" id="PTHR44395">
    <property type="match status" value="1"/>
</dbReference>
<keyword evidence="9" id="KW-0677">Repeat</keyword>
<dbReference type="EMBL" id="CAJPIZ010002385">
    <property type="protein sequence ID" value="CAG2104957.1"/>
    <property type="molecule type" value="Genomic_DNA"/>
</dbReference>
<dbReference type="GO" id="GO:0016020">
    <property type="term" value="C:membrane"/>
    <property type="evidence" value="ECO:0007669"/>
    <property type="project" value="UniProtKB-SubCell"/>
</dbReference>
<dbReference type="GO" id="GO:0004169">
    <property type="term" value="F:dolichyl-phosphate-mannose-protein mannosyltransferase activity"/>
    <property type="evidence" value="ECO:0007669"/>
    <property type="project" value="UniProtKB-EC"/>
</dbReference>
<evidence type="ECO:0000256" key="5">
    <source>
        <dbReference type="ARBA" id="ARBA00007882"/>
    </source>
</evidence>
<evidence type="ECO:0000256" key="17">
    <source>
        <dbReference type="SAM" id="Phobius"/>
    </source>
</evidence>
<evidence type="ECO:0000256" key="8">
    <source>
        <dbReference type="ARBA" id="ARBA00022692"/>
    </source>
</evidence>
<proteinExistence type="inferred from homology"/>
<keyword evidence="10 16" id="KW-0802">TPR repeat</keyword>
<feature type="transmembrane region" description="Helical" evidence="17">
    <location>
        <begin position="56"/>
        <end position="77"/>
    </location>
</feature>
<feature type="repeat" description="TPR" evidence="16">
    <location>
        <begin position="496"/>
        <end position="529"/>
    </location>
</feature>
<name>A0A7R9PXL9_9ACAR</name>
<dbReference type="UniPathway" id="UPA00378"/>
<feature type="domain" description="DUF1736" evidence="18">
    <location>
        <begin position="310"/>
        <end position="381"/>
    </location>
</feature>
<evidence type="ECO:0000256" key="14">
    <source>
        <dbReference type="ARBA" id="ARBA00045085"/>
    </source>
</evidence>
<comment type="subcellular location">
    <subcellularLocation>
        <location evidence="3">Endoplasmic reticulum</location>
    </subcellularLocation>
    <subcellularLocation>
        <location evidence="2">Membrane</location>
        <topology evidence="2">Multi-pass membrane protein</topology>
    </subcellularLocation>
</comment>
<dbReference type="SMART" id="SM00028">
    <property type="entry name" value="TPR"/>
    <property type="match status" value="7"/>
</dbReference>
<sequence>MTLGSETASTHRLFCSIRTRFCELESVVSRHHQNVCEKLGNRSSCLTKTSILRNPYVLLVVVCYISYWPSIWGQLVLDDRPAIIDNKDLRPNTPLYRLFENDFWGTPLHKEQSHRSYRPLTTLTFRWNFYIHGLNPMGYHIINIALHSFVCILFYNYSRLLFCDSMTSLITSLLFAVHSIHTECVASIVGRAELLSAIFYLSTLLIWSSQKYKTKTKLLLCVIFSWFGFLCKEQSLTSLIICAIHELISRRHLPNKENKIIPKANRNSIIVRVGNIKRSQMVWRKIVKNIFILLSAFMSALIFRLYLMGNKFPKFNRFDNPASYSGAPTKQLTYSYLIAFNSWLLLFPCDLSCDWTHASIPLVSNLTDPRIWTIGAFFAILFALLFYALIKSEDHRLFLVLTLAIVPFIPSSNIFFPTGFVVAERVLYLPSIGFVLLIGMGVKKMLDSWESHSTRIKTIIGLLLIVYTVKTYHRCNEWNNEYSLYTSGLKVNPMNTKLLNNLGRLYERDGNYDVAINYFRDAVRIEPSDVRGHLNLGNILLKLNNSIEAEMSYTTATNLLQESANTWHQISSMHLTALFRLSQLISRDPHRTQEAFNSRDVLNLKSDFKPVFDSWTQEMRSSSNRRIEAAVMLAEALQYESSDPDVLYNVCNLCKHLKRVSQNLIHYLSYNFFLGIVINESGSADEALELFDKALSVDPHHEPSLLASARIIQDQGLSGLHEVAIERLNTIIELGRADETVYFNAAMLAIKSGRFDCGKRLLESAIQMKGNFSEALYNMALILYNEEYPQPLQAVEYLTKLLNTNGEHIKGLLLLGDIYIEYFNDLKNGENCYNKILSIDANNVFAQHNLCVVHVRRKHFHEAIQCFEKIQKNNIGSVNVEHHLKLTRDLLRDQLRNGSNEFKFLL</sequence>
<comment type="catalytic activity">
    <reaction evidence="15">
        <text>a di-trans,poly-cis-dolichyl beta-D-mannosyl phosphate + L-seryl-[protein] = 3-O-(alpha-D-mannosyl)-L-seryl-[protein] + a di-trans,poly-cis-dolichyl phosphate + H(+)</text>
        <dbReference type="Rhea" id="RHEA:17377"/>
        <dbReference type="Rhea" id="RHEA-COMP:9863"/>
        <dbReference type="Rhea" id="RHEA-COMP:13546"/>
        <dbReference type="Rhea" id="RHEA-COMP:19498"/>
        <dbReference type="Rhea" id="RHEA-COMP:19501"/>
        <dbReference type="ChEBI" id="CHEBI:15378"/>
        <dbReference type="ChEBI" id="CHEBI:29999"/>
        <dbReference type="ChEBI" id="CHEBI:57683"/>
        <dbReference type="ChEBI" id="CHEBI:58211"/>
        <dbReference type="ChEBI" id="CHEBI:137321"/>
        <dbReference type="EC" id="2.4.1.109"/>
    </reaction>
</comment>
<reference evidence="19" key="1">
    <citation type="submission" date="2020-11" db="EMBL/GenBank/DDBJ databases">
        <authorList>
            <person name="Tran Van P."/>
        </authorList>
    </citation>
    <scope>NUCLEOTIDE SEQUENCE</scope>
</reference>
<evidence type="ECO:0000313" key="19">
    <source>
        <dbReference type="EMBL" id="CAD7624527.1"/>
    </source>
</evidence>
<dbReference type="PROSITE" id="PS50005">
    <property type="entry name" value="TPR"/>
    <property type="match status" value="2"/>
</dbReference>